<dbReference type="Pfam" id="PF13442">
    <property type="entry name" value="Cytochrome_CBB3"/>
    <property type="match status" value="1"/>
</dbReference>
<dbReference type="Proteomes" id="UP000019205">
    <property type="component" value="Chromosome"/>
</dbReference>
<dbReference type="GO" id="GO:0015093">
    <property type="term" value="F:ferrous iron transmembrane transporter activity"/>
    <property type="evidence" value="ECO:0007669"/>
    <property type="project" value="TreeGrafter"/>
</dbReference>
<feature type="chain" id="PRO_5002665248" evidence="12">
    <location>
        <begin position="37"/>
        <end position="669"/>
    </location>
</feature>
<reference evidence="14 15" key="2">
    <citation type="journal article" date="2009" name="PLoS ONE">
        <title>The photosynthetic apparatus and its regulation in the aerobic gammaproteobacterium Congregibacter litoralis gen. nov., sp. nov.</title>
        <authorList>
            <person name="Spring S."/>
            <person name="Lunsdorf H."/>
            <person name="Fuchs B.M."/>
            <person name="Tindall B.J."/>
        </authorList>
    </citation>
    <scope>NUCLEOTIDE SEQUENCE [LARGE SCALE GENOMIC DNA]</scope>
    <source>
        <strain evidence="14">KT71</strain>
    </source>
</reference>
<evidence type="ECO:0000256" key="10">
    <source>
        <dbReference type="SAM" id="Coils"/>
    </source>
</evidence>
<evidence type="ECO:0000256" key="7">
    <source>
        <dbReference type="ARBA" id="ARBA00023004"/>
    </source>
</evidence>
<dbReference type="SUPFAM" id="SSF46626">
    <property type="entry name" value="Cytochrome c"/>
    <property type="match status" value="1"/>
</dbReference>
<evidence type="ECO:0000256" key="1">
    <source>
        <dbReference type="ARBA" id="ARBA00004141"/>
    </source>
</evidence>
<dbReference type="InterPro" id="IPR036909">
    <property type="entry name" value="Cyt_c-like_dom_sf"/>
</dbReference>
<keyword evidence="3 9" id="KW-0349">Heme</keyword>
<dbReference type="InterPro" id="IPR009056">
    <property type="entry name" value="Cyt_c-like_dom"/>
</dbReference>
<name>A4A4A6_9GAMM</name>
<keyword evidence="15" id="KW-1185">Reference proteome</keyword>
<dbReference type="OrthoDB" id="9779283at2"/>
<protein>
    <submittedName>
        <fullName evidence="14">High-affinity Fe2+/Pb2+ permease</fullName>
    </submittedName>
</protein>
<evidence type="ECO:0000256" key="4">
    <source>
        <dbReference type="ARBA" id="ARBA00022692"/>
    </source>
</evidence>
<evidence type="ECO:0000256" key="2">
    <source>
        <dbReference type="ARBA" id="ARBA00008333"/>
    </source>
</evidence>
<feature type="transmembrane region" description="Helical" evidence="11">
    <location>
        <begin position="501"/>
        <end position="518"/>
    </location>
</feature>
<reference evidence="14 15" key="1">
    <citation type="journal article" date="2007" name="Proc. Natl. Acad. Sci. U.S.A.">
        <title>Characterization of a marine gammaproteobacterium capable of aerobic anoxygenic photosynthesis.</title>
        <authorList>
            <person name="Fuchs B.M."/>
            <person name="Spring S."/>
            <person name="Teeling H."/>
            <person name="Quast C."/>
            <person name="Wulf J."/>
            <person name="Schattenhofer M."/>
            <person name="Yan S."/>
            <person name="Ferriera S."/>
            <person name="Johnson J."/>
            <person name="Glockner F.O."/>
            <person name="Amann R."/>
        </authorList>
    </citation>
    <scope>NUCLEOTIDE SEQUENCE [LARGE SCALE GENOMIC DNA]</scope>
    <source>
        <strain evidence="14">KT71</strain>
    </source>
</reference>
<comment type="similarity">
    <text evidence="2">Belongs to the oxidase-dependent Fe transporter (OFeT) (TC 9.A.10.1) family.</text>
</comment>
<feature type="transmembrane region" description="Helical" evidence="11">
    <location>
        <begin position="622"/>
        <end position="642"/>
    </location>
</feature>
<dbReference type="PROSITE" id="PS51007">
    <property type="entry name" value="CYTC"/>
    <property type="match status" value="1"/>
</dbReference>
<dbReference type="GO" id="GO:0033573">
    <property type="term" value="C:high-affinity iron permease complex"/>
    <property type="evidence" value="ECO:0007669"/>
    <property type="project" value="InterPro"/>
</dbReference>
<feature type="transmembrane region" description="Helical" evidence="11">
    <location>
        <begin position="463"/>
        <end position="480"/>
    </location>
</feature>
<feature type="signal peptide" evidence="12">
    <location>
        <begin position="1"/>
        <end position="36"/>
    </location>
</feature>
<dbReference type="eggNOG" id="COG0672">
    <property type="taxonomic scope" value="Bacteria"/>
</dbReference>
<sequence length="669" mass="72921">MQAHWIYRFISPKLCVLNVSVLLLGLSCLLPATSQAEMSDDSSAQMRQLAQLAEYIAVDYAEAVRNGQVVNDGEYQEMLEFSQLIVTNISEIQDKSADAGDLTDQAKALQEAIQNKQAIETIRQMSSSLRGTLLALMPQSSLPDHLLPKARVEGLFESQCASCHGAAGGGDGVMAAQLEPAPTDFTSKERALNRSLLGLYDAISNGIDDTAMPAFTQLTEEQRWSLAFHVGGLAFQSGSEDTGEAPSVTLSQMVNHTPAQLAAEHPDMTQKGIERLRAKPELLFQESTNPLKITRDQLLLAQEAHQRGDYQTAQTLAVSAYLDGFELVENSLDAQDKALRQTLEADMMAIRQLLKQAQPPGEVESAVSRTLARLDDADRLLSESTLSNATLFSASLVILLREGLEALLVVIALVTVLVRTGRRDGLRYVHLGWVTALVAGVATWAAAQSLVSISGASREVMEGVAALLAAVVLLYVGIWMHSKTHATQWQAYIQQHINSHLTAGTLWGLALLAFIAVYREVFETVLFYQALLTQAAAAQYSSVFSGFVAGTSFLAVLAWLLVRYSVKLPIARFFSVTTYLLLALAFILMGKAMSALQEADFIGITPLPVSFEFDWVGVKSTWQGILAQLSVLVVFLVFLGLARRQRKNAPVAERLGEFLEPGVRHSKPE</sequence>
<proteinExistence type="inferred from homology"/>
<keyword evidence="6 11" id="KW-1133">Transmembrane helix</keyword>
<evidence type="ECO:0000256" key="5">
    <source>
        <dbReference type="ARBA" id="ARBA00022723"/>
    </source>
</evidence>
<evidence type="ECO:0000259" key="13">
    <source>
        <dbReference type="PROSITE" id="PS51007"/>
    </source>
</evidence>
<evidence type="ECO:0000256" key="11">
    <source>
        <dbReference type="SAM" id="Phobius"/>
    </source>
</evidence>
<dbReference type="Pfam" id="PF03239">
    <property type="entry name" value="FTR1"/>
    <property type="match status" value="1"/>
</dbReference>
<evidence type="ECO:0000256" key="8">
    <source>
        <dbReference type="ARBA" id="ARBA00023136"/>
    </source>
</evidence>
<keyword evidence="10" id="KW-0175">Coiled coil</keyword>
<evidence type="ECO:0000256" key="3">
    <source>
        <dbReference type="ARBA" id="ARBA00022617"/>
    </source>
</evidence>
<dbReference type="eggNOG" id="COG2010">
    <property type="taxonomic scope" value="Bacteria"/>
</dbReference>
<feature type="domain" description="Cytochrome c" evidence="13">
    <location>
        <begin position="147"/>
        <end position="234"/>
    </location>
</feature>
<keyword evidence="4 11" id="KW-0812">Transmembrane</keyword>
<gene>
    <name evidence="14" type="ORF">KT71_17706</name>
</gene>
<dbReference type="STRING" id="314285.KT71_17706"/>
<feature type="coiled-coil region" evidence="10">
    <location>
        <begin position="92"/>
        <end position="119"/>
    </location>
</feature>
<dbReference type="GO" id="GO:0009055">
    <property type="term" value="F:electron transfer activity"/>
    <property type="evidence" value="ECO:0007669"/>
    <property type="project" value="InterPro"/>
</dbReference>
<dbReference type="PANTHER" id="PTHR31632">
    <property type="entry name" value="IRON TRANSPORTER FTH1"/>
    <property type="match status" value="1"/>
</dbReference>
<organism evidence="14 15">
    <name type="scientific">Congregibacter litoralis KT71</name>
    <dbReference type="NCBI Taxonomy" id="314285"/>
    <lineage>
        <taxon>Bacteria</taxon>
        <taxon>Pseudomonadati</taxon>
        <taxon>Pseudomonadota</taxon>
        <taxon>Gammaproteobacteria</taxon>
        <taxon>Cellvibrionales</taxon>
        <taxon>Halieaceae</taxon>
        <taxon>Congregibacter</taxon>
    </lineage>
</organism>
<evidence type="ECO:0000256" key="12">
    <source>
        <dbReference type="SAM" id="SignalP"/>
    </source>
</evidence>
<dbReference type="Gene3D" id="1.10.760.10">
    <property type="entry name" value="Cytochrome c-like domain"/>
    <property type="match status" value="1"/>
</dbReference>
<accession>A4A4A6</accession>
<keyword evidence="8 11" id="KW-0472">Membrane</keyword>
<feature type="transmembrane region" description="Helical" evidence="11">
    <location>
        <begin position="430"/>
        <end position="451"/>
    </location>
</feature>
<dbReference type="EMBL" id="AAOA02000001">
    <property type="protein sequence ID" value="EAQ99529.2"/>
    <property type="molecule type" value="Genomic_DNA"/>
</dbReference>
<evidence type="ECO:0000313" key="15">
    <source>
        <dbReference type="Proteomes" id="UP000019205"/>
    </source>
</evidence>
<keyword evidence="7 9" id="KW-0408">Iron</keyword>
<dbReference type="PANTHER" id="PTHR31632:SF2">
    <property type="entry name" value="PLASMA MEMBRANE IRON PERMEASE"/>
    <property type="match status" value="1"/>
</dbReference>
<dbReference type="AlphaFoldDB" id="A4A4A6"/>
<keyword evidence="12" id="KW-0732">Signal</keyword>
<feature type="transmembrane region" description="Helical" evidence="11">
    <location>
        <begin position="391"/>
        <end position="418"/>
    </location>
</feature>
<dbReference type="GO" id="GO:0046872">
    <property type="term" value="F:metal ion binding"/>
    <property type="evidence" value="ECO:0007669"/>
    <property type="project" value="UniProtKB-KW"/>
</dbReference>
<evidence type="ECO:0000256" key="9">
    <source>
        <dbReference type="PROSITE-ProRule" id="PRU00433"/>
    </source>
</evidence>
<feature type="transmembrane region" description="Helical" evidence="11">
    <location>
        <begin position="569"/>
        <end position="589"/>
    </location>
</feature>
<dbReference type="InterPro" id="IPR004923">
    <property type="entry name" value="FTR1/Fip1/EfeU"/>
</dbReference>
<feature type="transmembrane region" description="Helical" evidence="11">
    <location>
        <begin position="538"/>
        <end position="562"/>
    </location>
</feature>
<keyword evidence="5 9" id="KW-0479">Metal-binding</keyword>
<dbReference type="HOGENOM" id="CLU_027143_0_0_6"/>
<comment type="subcellular location">
    <subcellularLocation>
        <location evidence="1">Membrane</location>
        <topology evidence="1">Multi-pass membrane protein</topology>
    </subcellularLocation>
</comment>
<dbReference type="GO" id="GO:0020037">
    <property type="term" value="F:heme binding"/>
    <property type="evidence" value="ECO:0007669"/>
    <property type="project" value="InterPro"/>
</dbReference>
<comment type="caution">
    <text evidence="14">The sequence shown here is derived from an EMBL/GenBank/DDBJ whole genome shotgun (WGS) entry which is preliminary data.</text>
</comment>
<evidence type="ECO:0000313" key="14">
    <source>
        <dbReference type="EMBL" id="EAQ99529.2"/>
    </source>
</evidence>
<evidence type="ECO:0000256" key="6">
    <source>
        <dbReference type="ARBA" id="ARBA00022989"/>
    </source>
</evidence>